<gene>
    <name evidence="1" type="ORF">NHX12_008255</name>
</gene>
<reference evidence="1" key="1">
    <citation type="submission" date="2022-07" db="EMBL/GenBank/DDBJ databases">
        <title>Chromosome-level genome of Muraenolepis orangiensis.</title>
        <authorList>
            <person name="Kim J."/>
        </authorList>
    </citation>
    <scope>NUCLEOTIDE SEQUENCE</scope>
    <source>
        <strain evidence="1">KU_S4_2022</strain>
        <tissue evidence="1">Muscle</tissue>
    </source>
</reference>
<keyword evidence="2" id="KW-1185">Reference proteome</keyword>
<evidence type="ECO:0000313" key="2">
    <source>
        <dbReference type="Proteomes" id="UP001148018"/>
    </source>
</evidence>
<comment type="caution">
    <text evidence="1">The sequence shown here is derived from an EMBL/GenBank/DDBJ whole genome shotgun (WGS) entry which is preliminary data.</text>
</comment>
<dbReference type="Proteomes" id="UP001148018">
    <property type="component" value="Unassembled WGS sequence"/>
</dbReference>
<organism evidence="1 2">
    <name type="scientific">Muraenolepis orangiensis</name>
    <name type="common">Patagonian moray cod</name>
    <dbReference type="NCBI Taxonomy" id="630683"/>
    <lineage>
        <taxon>Eukaryota</taxon>
        <taxon>Metazoa</taxon>
        <taxon>Chordata</taxon>
        <taxon>Craniata</taxon>
        <taxon>Vertebrata</taxon>
        <taxon>Euteleostomi</taxon>
        <taxon>Actinopterygii</taxon>
        <taxon>Neopterygii</taxon>
        <taxon>Teleostei</taxon>
        <taxon>Neoteleostei</taxon>
        <taxon>Acanthomorphata</taxon>
        <taxon>Zeiogadaria</taxon>
        <taxon>Gadariae</taxon>
        <taxon>Gadiformes</taxon>
        <taxon>Muraenolepidoidei</taxon>
        <taxon>Muraenolepididae</taxon>
        <taxon>Muraenolepis</taxon>
    </lineage>
</organism>
<proteinExistence type="predicted"/>
<evidence type="ECO:0000313" key="1">
    <source>
        <dbReference type="EMBL" id="KAJ3590302.1"/>
    </source>
</evidence>
<dbReference type="AlphaFoldDB" id="A0A9Q0DL49"/>
<dbReference type="EMBL" id="JANIIK010000114">
    <property type="protein sequence ID" value="KAJ3590302.1"/>
    <property type="molecule type" value="Genomic_DNA"/>
</dbReference>
<protein>
    <submittedName>
        <fullName evidence="1">Uncharacterized protein</fullName>
    </submittedName>
</protein>
<sequence>MGSWRSSQVLLSTAQHTHNNYLDLIAVLVVWDYELYMMDDMERVPGNRMALTGLDSLTAEKDLKLNLQRKTLSVGSHWLSQGRRAMELKSIVFNQQNSMFYNEEKPSQSSFFLLLFFSSLCNHPLTTRARCAVMRALG</sequence>
<name>A0A9Q0DL49_9TELE</name>
<accession>A0A9Q0DL49</accession>